<comment type="caution">
    <text evidence="1">The sequence shown here is derived from an EMBL/GenBank/DDBJ whole genome shotgun (WGS) entry which is preliminary data.</text>
</comment>
<organism evidence="1">
    <name type="scientific">Cladocopium goreaui</name>
    <dbReference type="NCBI Taxonomy" id="2562237"/>
    <lineage>
        <taxon>Eukaryota</taxon>
        <taxon>Sar</taxon>
        <taxon>Alveolata</taxon>
        <taxon>Dinophyceae</taxon>
        <taxon>Suessiales</taxon>
        <taxon>Symbiodiniaceae</taxon>
        <taxon>Cladocopium</taxon>
    </lineage>
</organism>
<dbReference type="OrthoDB" id="444458at2759"/>
<dbReference type="EMBL" id="CAMXCT010006773">
    <property type="protein sequence ID" value="CAI4019809.1"/>
    <property type="molecule type" value="Genomic_DNA"/>
</dbReference>
<accession>A0A9P1M584</accession>
<name>A0A9P1M584_9DINO</name>
<dbReference type="EMBL" id="CAMXCT030006773">
    <property type="protein sequence ID" value="CAL4807121.1"/>
    <property type="molecule type" value="Genomic_DNA"/>
</dbReference>
<reference evidence="1" key="1">
    <citation type="submission" date="2022-10" db="EMBL/GenBank/DDBJ databases">
        <authorList>
            <person name="Chen Y."/>
            <person name="Dougan E. K."/>
            <person name="Chan C."/>
            <person name="Rhodes N."/>
            <person name="Thang M."/>
        </authorList>
    </citation>
    <scope>NUCLEOTIDE SEQUENCE</scope>
</reference>
<protein>
    <submittedName>
        <fullName evidence="1">Uncharacterized protein</fullName>
    </submittedName>
</protein>
<dbReference type="EMBL" id="CAMXCT020006773">
    <property type="protein sequence ID" value="CAL1173184.1"/>
    <property type="molecule type" value="Genomic_DNA"/>
</dbReference>
<keyword evidence="3" id="KW-1185">Reference proteome</keyword>
<dbReference type="Proteomes" id="UP001152797">
    <property type="component" value="Unassembled WGS sequence"/>
</dbReference>
<reference evidence="2 3" key="2">
    <citation type="submission" date="2024-05" db="EMBL/GenBank/DDBJ databases">
        <authorList>
            <person name="Chen Y."/>
            <person name="Shah S."/>
            <person name="Dougan E. K."/>
            <person name="Thang M."/>
            <person name="Chan C."/>
        </authorList>
    </citation>
    <scope>NUCLEOTIDE SEQUENCE [LARGE SCALE GENOMIC DNA]</scope>
</reference>
<evidence type="ECO:0000313" key="3">
    <source>
        <dbReference type="Proteomes" id="UP001152797"/>
    </source>
</evidence>
<gene>
    <name evidence="1" type="ORF">C1SCF055_LOCUS44276</name>
</gene>
<proteinExistence type="predicted"/>
<evidence type="ECO:0000313" key="1">
    <source>
        <dbReference type="EMBL" id="CAI4019809.1"/>
    </source>
</evidence>
<evidence type="ECO:0000313" key="2">
    <source>
        <dbReference type="EMBL" id="CAL4807121.1"/>
    </source>
</evidence>
<dbReference type="AlphaFoldDB" id="A0A9P1M584"/>
<sequence>MLKKKLAVAERELKKHQDKEDKAKAETWDLEITRRKVHLTTTDLQVVGSGTAGGNIAMIKKQLRSLNIRTWDDIACAQKLVAPTTKAVFPCVGVDFSTEAFFMQNHPHRIYTSFFAVFDTAEARRILAQREQEDKVFQEQVARDGSDDVNELAIDEQRAYRVKTTKWIKASLISLADVIFWFVLRVSNIARGPVQHFFNILSKQGPEGLSQSFGRTRGIPIVALVCMRAVEVKNEFLALLESLDTWVEKTMSLAVSDLRPHLPEYSELLKAEEKSFLRLLALELVHHNYTAYVRRLVQLLDQCLV</sequence>